<protein>
    <submittedName>
        <fullName evidence="2">Uncharacterized protein</fullName>
    </submittedName>
</protein>
<dbReference type="Proteomes" id="UP000183031">
    <property type="component" value="Unassembled WGS sequence"/>
</dbReference>
<evidence type="ECO:0000313" key="2">
    <source>
        <dbReference type="EMBL" id="SCY80377.1"/>
    </source>
</evidence>
<sequence length="743" mass="84429">MTTDQTRQIFRDLYMPLRPEYRFLSPLYGVLWCNNELAEKYYRFLGAEHPIGQVARALFYRTDLVEFDVSKEVKNPFTWFSPSTLARLVAFMSSPRFTDNDIASLYQHVRDETDFHAAIEQQHRLSVQIRRLCDSVLQQFEDTKAQIATAEREALSLGAHLKAQEKALNQILQQAENAVKAQQAPIQQCRAAIAALKAGKKTLGKSAAENKEAQLLALNAEITELEARLNAAQQEAVHQAGLFPAWQNAQAAVEHARQQKDEATLRASMLAENFTESTVARLQTEEFSADFIALHLPFNKYHRYLPRRVQDYVSIHCADRDSLLAELHNLCRLLIAASRTAEHDREVFHLLNAALWLKCKGNFGKLTAYMQQLRELSGELFGETATGETHFPDRCHDYYDREVYGRYFPPLCITKTCRPAPDSDVSFSDCGESSLRNFINVLVKNQASAQLDAGILKRSGLAVDPRVIAFYEKNPRLETIRSQEVHNQWAEIASSLNARDNRIKYLTPGKDAYCELAAGGNNMQHMLQALLGEADITTICRRIASSSGIDIRCDLSDFHPERHDLEDFTNVVRLEFDGKYVFHWYFLKQHFRCASADLFNEEENYVRQALAMLNDEMKQGRLNRDQFRALLSFHLKEKPVAQVKMIFDSLGATLVGDEMTFLMLGKLNSVDSMFEYCMNVLAIPTLAHSAPVSATVAAIIQGISPHPVIFEQRKNLIARIRETGVTPLLTLANRWEKESLEKV</sequence>
<name>A0A1G5IWH0_9GAMM</name>
<accession>A0A1G5IWH0</accession>
<evidence type="ECO:0000256" key="1">
    <source>
        <dbReference type="SAM" id="Coils"/>
    </source>
</evidence>
<keyword evidence="3" id="KW-1185">Reference proteome</keyword>
<dbReference type="EMBL" id="FMUT01000006">
    <property type="protein sequence ID" value="SCY80377.1"/>
    <property type="molecule type" value="Genomic_DNA"/>
</dbReference>
<keyword evidence="1" id="KW-0175">Coiled coil</keyword>
<dbReference type="RefSeq" id="WP_033631990.1">
    <property type="nucleotide sequence ID" value="NZ_CBCSIN010000004.1"/>
</dbReference>
<reference evidence="2 3" key="1">
    <citation type="submission" date="2016-10" db="EMBL/GenBank/DDBJ databases">
        <authorList>
            <person name="Varghese N."/>
            <person name="Submissions S."/>
        </authorList>
    </citation>
    <scope>NUCLEOTIDE SEQUENCE [LARGE SCALE GENOMIC DNA]</scope>
    <source>
        <strain evidence="2 3">CGMCC 1.6853</strain>
    </source>
</reference>
<feature type="coiled-coil region" evidence="1">
    <location>
        <begin position="133"/>
        <end position="181"/>
    </location>
</feature>
<evidence type="ECO:0000313" key="3">
    <source>
        <dbReference type="Proteomes" id="UP000183031"/>
    </source>
</evidence>
<proteinExistence type="predicted"/>
<gene>
    <name evidence="2" type="ORF">SAMN02927935_02489</name>
</gene>
<organism evidence="2 3">
    <name type="scientific">Serratia nematodiphila</name>
    <dbReference type="NCBI Taxonomy" id="458197"/>
    <lineage>
        <taxon>Bacteria</taxon>
        <taxon>Pseudomonadati</taxon>
        <taxon>Pseudomonadota</taxon>
        <taxon>Gammaproteobacteria</taxon>
        <taxon>Enterobacterales</taxon>
        <taxon>Yersiniaceae</taxon>
        <taxon>Serratia</taxon>
    </lineage>
</organism>
<comment type="caution">
    <text evidence="2">The sequence shown here is derived from an EMBL/GenBank/DDBJ whole genome shotgun (WGS) entry which is preliminary data.</text>
</comment>
<feature type="coiled-coil region" evidence="1">
    <location>
        <begin position="208"/>
        <end position="273"/>
    </location>
</feature>